<accession>A0A850LN47</accession>
<dbReference type="InterPro" id="IPR000524">
    <property type="entry name" value="Tscrpt_reg_HTH_GntR"/>
</dbReference>
<dbReference type="InterPro" id="IPR036390">
    <property type="entry name" value="WH_DNA-bd_sf"/>
</dbReference>
<evidence type="ECO:0000256" key="2">
    <source>
        <dbReference type="ARBA" id="ARBA00023125"/>
    </source>
</evidence>
<dbReference type="Gene3D" id="1.10.10.10">
    <property type="entry name" value="Winged helix-like DNA-binding domain superfamily/Winged helix DNA-binding domain"/>
    <property type="match status" value="1"/>
</dbReference>
<dbReference type="Pfam" id="PF00392">
    <property type="entry name" value="GntR"/>
    <property type="match status" value="1"/>
</dbReference>
<dbReference type="InterPro" id="IPR011711">
    <property type="entry name" value="GntR_C"/>
</dbReference>
<organism evidence="5 6">
    <name type="scientific">Ruegeria pomeroyi</name>
    <dbReference type="NCBI Taxonomy" id="89184"/>
    <lineage>
        <taxon>Bacteria</taxon>
        <taxon>Pseudomonadati</taxon>
        <taxon>Pseudomonadota</taxon>
        <taxon>Alphaproteobacteria</taxon>
        <taxon>Rhodobacterales</taxon>
        <taxon>Roseobacteraceae</taxon>
        <taxon>Ruegeria</taxon>
    </lineage>
</organism>
<dbReference type="SMART" id="SM00345">
    <property type="entry name" value="HTH_GNTR"/>
    <property type="match status" value="1"/>
</dbReference>
<evidence type="ECO:0000256" key="3">
    <source>
        <dbReference type="ARBA" id="ARBA00023163"/>
    </source>
</evidence>
<dbReference type="OMA" id="MLAVRTM"/>
<keyword evidence="3" id="KW-0804">Transcription</keyword>
<dbReference type="SUPFAM" id="SSF48008">
    <property type="entry name" value="GntR ligand-binding domain-like"/>
    <property type="match status" value="1"/>
</dbReference>
<protein>
    <submittedName>
        <fullName evidence="5">GntR family transcriptional regulator</fullName>
    </submittedName>
</protein>
<proteinExistence type="predicted"/>
<dbReference type="PANTHER" id="PTHR43537">
    <property type="entry name" value="TRANSCRIPTIONAL REGULATOR, GNTR FAMILY"/>
    <property type="match status" value="1"/>
</dbReference>
<dbReference type="GO" id="GO:0003700">
    <property type="term" value="F:DNA-binding transcription factor activity"/>
    <property type="evidence" value="ECO:0007669"/>
    <property type="project" value="InterPro"/>
</dbReference>
<dbReference type="Gene3D" id="1.20.120.530">
    <property type="entry name" value="GntR ligand-binding domain-like"/>
    <property type="match status" value="1"/>
</dbReference>
<dbReference type="PANTHER" id="PTHR43537:SF24">
    <property type="entry name" value="GLUCONATE OPERON TRANSCRIPTIONAL REPRESSOR"/>
    <property type="match status" value="1"/>
</dbReference>
<comment type="caution">
    <text evidence="5">The sequence shown here is derived from an EMBL/GenBank/DDBJ whole genome shotgun (WGS) entry which is preliminary data.</text>
</comment>
<reference evidence="5 6" key="1">
    <citation type="journal article" date="2020" name="Proc. Natl. Acad. Sci. U.S.A.">
        <title>Ecological drivers of bacterial community assembly in synthetic phycospheres.</title>
        <authorList>
            <person name="Fu H."/>
            <person name="Uchimiya M."/>
            <person name="Gore J."/>
            <person name="Moran M.A."/>
        </authorList>
    </citation>
    <scope>NUCLEOTIDE SEQUENCE [LARGE SCALE GENOMIC DNA]</scope>
    <source>
        <strain evidence="5">HF-Din03</strain>
    </source>
</reference>
<dbReference type="SMART" id="SM00895">
    <property type="entry name" value="FCD"/>
    <property type="match status" value="1"/>
</dbReference>
<dbReference type="Proteomes" id="UP000565723">
    <property type="component" value="Unassembled WGS sequence"/>
</dbReference>
<feature type="domain" description="HTH gntR-type" evidence="4">
    <location>
        <begin position="27"/>
        <end position="94"/>
    </location>
</feature>
<dbReference type="RefSeq" id="WP_011048250.1">
    <property type="nucleotide sequence ID" value="NZ_CP076685.1"/>
</dbReference>
<keyword evidence="1" id="KW-0805">Transcription regulation</keyword>
<dbReference type="EMBL" id="JABXIY010000051">
    <property type="protein sequence ID" value="NVK98885.1"/>
    <property type="molecule type" value="Genomic_DNA"/>
</dbReference>
<dbReference type="GO" id="GO:0003677">
    <property type="term" value="F:DNA binding"/>
    <property type="evidence" value="ECO:0007669"/>
    <property type="project" value="UniProtKB-KW"/>
</dbReference>
<dbReference type="InterPro" id="IPR008920">
    <property type="entry name" value="TF_FadR/GntR_C"/>
</dbReference>
<dbReference type="InterPro" id="IPR036388">
    <property type="entry name" value="WH-like_DNA-bd_sf"/>
</dbReference>
<dbReference type="PROSITE" id="PS50949">
    <property type="entry name" value="HTH_GNTR"/>
    <property type="match status" value="1"/>
</dbReference>
<evidence type="ECO:0000259" key="4">
    <source>
        <dbReference type="PROSITE" id="PS50949"/>
    </source>
</evidence>
<dbReference type="Pfam" id="PF07729">
    <property type="entry name" value="FCD"/>
    <property type="match status" value="1"/>
</dbReference>
<evidence type="ECO:0000313" key="6">
    <source>
        <dbReference type="Proteomes" id="UP000565723"/>
    </source>
</evidence>
<dbReference type="SUPFAM" id="SSF46785">
    <property type="entry name" value="Winged helix' DNA-binding domain"/>
    <property type="match status" value="1"/>
</dbReference>
<evidence type="ECO:0000313" key="5">
    <source>
        <dbReference type="EMBL" id="NVK98885.1"/>
    </source>
</evidence>
<name>A0A850LN47_9RHOB</name>
<evidence type="ECO:0000256" key="1">
    <source>
        <dbReference type="ARBA" id="ARBA00023015"/>
    </source>
</evidence>
<dbReference type="AlphaFoldDB" id="A0A850LN47"/>
<gene>
    <name evidence="5" type="ORF">HW564_18310</name>
</gene>
<sequence>MYQQTTALHRAMLASLRPSLAGGSEALSISEQIAMQLADEIVNEKYSPNDRLQEIGISERYKVSRGPVREALRILENAGLVTIAPRRGAIVTQLSAEEVADVFDIRAVLSGLGARRLAETRSQDDIKMLERQLSVLKKLAKKSGSTAAADYVHAVVEFGLSISEASGNTRLNSMVTLLFHQTLRYSRLGLSSPERRAHSCENWAELVDHIVHGRGEDAEKTARRLVDQSKIHAIRLLKDEANAATDQIR</sequence>
<keyword evidence="2" id="KW-0238">DNA-binding</keyword>
<dbReference type="CDD" id="cd07377">
    <property type="entry name" value="WHTH_GntR"/>
    <property type="match status" value="1"/>
</dbReference>